<dbReference type="SUPFAM" id="SSF55961">
    <property type="entry name" value="Bet v1-like"/>
    <property type="match status" value="1"/>
</dbReference>
<dbReference type="InterPro" id="IPR055261">
    <property type="entry name" value="PI_transfer_N"/>
</dbReference>
<accession>A0A7J7KE19</accession>
<organism evidence="2 3">
    <name type="scientific">Bugula neritina</name>
    <name type="common">Brown bryozoan</name>
    <name type="synonym">Sertularia neritina</name>
    <dbReference type="NCBI Taxonomy" id="10212"/>
    <lineage>
        <taxon>Eukaryota</taxon>
        <taxon>Metazoa</taxon>
        <taxon>Spiralia</taxon>
        <taxon>Lophotrochozoa</taxon>
        <taxon>Bryozoa</taxon>
        <taxon>Gymnolaemata</taxon>
        <taxon>Cheilostomatida</taxon>
        <taxon>Flustrina</taxon>
        <taxon>Buguloidea</taxon>
        <taxon>Bugulidae</taxon>
        <taxon>Bugula</taxon>
    </lineage>
</organism>
<dbReference type="InterPro" id="IPR023393">
    <property type="entry name" value="START-like_dom_sf"/>
</dbReference>
<dbReference type="Pfam" id="PF02121">
    <property type="entry name" value="IP_trans"/>
    <property type="match status" value="1"/>
</dbReference>
<reference evidence="2" key="1">
    <citation type="submission" date="2020-06" db="EMBL/GenBank/DDBJ databases">
        <title>Draft genome of Bugula neritina, a colonial animal packing powerful symbionts and potential medicines.</title>
        <authorList>
            <person name="Rayko M."/>
        </authorList>
    </citation>
    <scope>NUCLEOTIDE SEQUENCE [LARGE SCALE GENOMIC DNA]</scope>
    <source>
        <strain evidence="2">Kwan_BN1</strain>
    </source>
</reference>
<name>A0A7J7KE19_BUGNE</name>
<evidence type="ECO:0000313" key="3">
    <source>
        <dbReference type="Proteomes" id="UP000593567"/>
    </source>
</evidence>
<dbReference type="FunFam" id="3.30.530.20:FF:000025">
    <property type="entry name" value="Phosphatidylinositol transfer protein beta"/>
    <property type="match status" value="1"/>
</dbReference>
<dbReference type="GO" id="GO:0008526">
    <property type="term" value="F:phosphatidylinositol transfer activity"/>
    <property type="evidence" value="ECO:0007669"/>
    <property type="project" value="TreeGrafter"/>
</dbReference>
<dbReference type="GO" id="GO:0035091">
    <property type="term" value="F:phosphatidylinositol binding"/>
    <property type="evidence" value="ECO:0007669"/>
    <property type="project" value="TreeGrafter"/>
</dbReference>
<dbReference type="EMBL" id="VXIV02000828">
    <property type="protein sequence ID" value="KAF6035786.1"/>
    <property type="molecule type" value="Genomic_DNA"/>
</dbReference>
<feature type="domain" description="Phosphatidylinositol transfer protein N-terminal" evidence="1">
    <location>
        <begin position="1"/>
        <end position="251"/>
    </location>
</feature>
<dbReference type="PANTHER" id="PTHR10658:SF11">
    <property type="entry name" value="VIBRATOR, ISOFORM B"/>
    <property type="match status" value="1"/>
</dbReference>
<dbReference type="GO" id="GO:0005737">
    <property type="term" value="C:cytoplasm"/>
    <property type="evidence" value="ECO:0007669"/>
    <property type="project" value="TreeGrafter"/>
</dbReference>
<dbReference type="Proteomes" id="UP000593567">
    <property type="component" value="Unassembled WGS sequence"/>
</dbReference>
<evidence type="ECO:0000259" key="1">
    <source>
        <dbReference type="Pfam" id="PF02121"/>
    </source>
</evidence>
<dbReference type="OrthoDB" id="18453at2759"/>
<keyword evidence="3" id="KW-1185">Reference proteome</keyword>
<dbReference type="GO" id="GO:0008525">
    <property type="term" value="F:phosphatidylcholine transporter activity"/>
    <property type="evidence" value="ECO:0007669"/>
    <property type="project" value="TreeGrafter"/>
</dbReference>
<comment type="caution">
    <text evidence="2">The sequence shown here is derived from an EMBL/GenBank/DDBJ whole genome shotgun (WGS) entry which is preliminary data.</text>
</comment>
<gene>
    <name evidence="2" type="ORF">EB796_005887</name>
</gene>
<dbReference type="AlphaFoldDB" id="A0A7J7KE19"/>
<dbReference type="PANTHER" id="PTHR10658">
    <property type="entry name" value="PHOSPHATIDYLINOSITOL TRANSFER PROTEIN"/>
    <property type="match status" value="1"/>
</dbReference>
<sequence length="269" mass="31236">MLITEFRIILPMTVEEYHVGQLYSIAETSKNETGGGEGVEIVENHPYTGNPVFFGEFPDGQYTHKVYHIASKVPKWVRILAPKGSLEFKEEAWNAYPYCKTVITNPEYMKDKMTISIETMHLADKGETENAHRLTPDELKKREVVYIDIANDTIRSSDYKADQDPAKFKSEKTGRGPLGENWIETANPVMCCYKLVKCEFIWFGLQSRVEKFIMPVYHRMFTNFYRQMFCQIDQWHGLTMEDIRAIEEKNKHELNEVRQKGSVKGTVVD</sequence>
<evidence type="ECO:0000313" key="2">
    <source>
        <dbReference type="EMBL" id="KAF6035786.1"/>
    </source>
</evidence>
<dbReference type="InterPro" id="IPR001666">
    <property type="entry name" value="PI_transfer"/>
</dbReference>
<protein>
    <submittedName>
        <fullName evidence="2">Vib</fullName>
    </submittedName>
</protein>
<dbReference type="GO" id="GO:0031210">
    <property type="term" value="F:phosphatidylcholine binding"/>
    <property type="evidence" value="ECO:0007669"/>
    <property type="project" value="TreeGrafter"/>
</dbReference>
<dbReference type="PRINTS" id="PR00391">
    <property type="entry name" value="PITRANSFER"/>
</dbReference>
<dbReference type="Gene3D" id="3.30.530.20">
    <property type="match status" value="1"/>
</dbReference>
<proteinExistence type="predicted"/>